<reference evidence="12 13" key="1">
    <citation type="submission" date="2019-02" db="EMBL/GenBank/DDBJ databases">
        <title>Arundinibacter roseus gen. nov., sp. nov., a new member of the family Cytophagaceae.</title>
        <authorList>
            <person name="Szuroczki S."/>
            <person name="Khayer B."/>
            <person name="Sproer C."/>
            <person name="Toumi M."/>
            <person name="Szabo A."/>
            <person name="Felfoldi T."/>
            <person name="Schumann P."/>
            <person name="Toth E."/>
        </authorList>
    </citation>
    <scope>NUCLEOTIDE SEQUENCE [LARGE SCALE GENOMIC DNA]</scope>
    <source>
        <strain evidence="12 13">DMA-k-7a</strain>
    </source>
</reference>
<evidence type="ECO:0000256" key="8">
    <source>
        <dbReference type="PROSITE-ProRule" id="PRU01360"/>
    </source>
</evidence>
<dbReference type="GO" id="GO:0009279">
    <property type="term" value="C:cell outer membrane"/>
    <property type="evidence" value="ECO:0007669"/>
    <property type="project" value="UniProtKB-SubCell"/>
</dbReference>
<keyword evidence="12" id="KW-0675">Receptor</keyword>
<evidence type="ECO:0000256" key="3">
    <source>
        <dbReference type="ARBA" id="ARBA00022452"/>
    </source>
</evidence>
<protein>
    <submittedName>
        <fullName evidence="12">TonB-dependent receptor</fullName>
    </submittedName>
</protein>
<gene>
    <name evidence="12" type="ORF">EZE20_20895</name>
</gene>
<evidence type="ECO:0000256" key="2">
    <source>
        <dbReference type="ARBA" id="ARBA00022448"/>
    </source>
</evidence>
<dbReference type="InterPro" id="IPR012910">
    <property type="entry name" value="Plug_dom"/>
</dbReference>
<comment type="similarity">
    <text evidence="8 9">Belongs to the TonB-dependent receptor family.</text>
</comment>
<evidence type="ECO:0000256" key="4">
    <source>
        <dbReference type="ARBA" id="ARBA00022692"/>
    </source>
</evidence>
<keyword evidence="3 8" id="KW-1134">Transmembrane beta strand</keyword>
<evidence type="ECO:0000256" key="5">
    <source>
        <dbReference type="ARBA" id="ARBA00023077"/>
    </source>
</evidence>
<keyword evidence="4 8" id="KW-0812">Transmembrane</keyword>
<dbReference type="InterPro" id="IPR000531">
    <property type="entry name" value="Beta-barrel_TonB"/>
</dbReference>
<comment type="caution">
    <text evidence="12">The sequence shown here is derived from an EMBL/GenBank/DDBJ whole genome shotgun (WGS) entry which is preliminary data.</text>
</comment>
<feature type="domain" description="TonB-dependent receptor-like beta-barrel" evidence="10">
    <location>
        <begin position="291"/>
        <end position="701"/>
    </location>
</feature>
<dbReference type="InterPro" id="IPR039426">
    <property type="entry name" value="TonB-dep_rcpt-like"/>
</dbReference>
<dbReference type="PROSITE" id="PS52016">
    <property type="entry name" value="TONB_DEPENDENT_REC_3"/>
    <property type="match status" value="1"/>
</dbReference>
<dbReference type="InterPro" id="IPR008969">
    <property type="entry name" value="CarboxyPept-like_regulatory"/>
</dbReference>
<dbReference type="Pfam" id="PF07715">
    <property type="entry name" value="Plug"/>
    <property type="match status" value="1"/>
</dbReference>
<keyword evidence="7 8" id="KW-0998">Cell outer membrane</keyword>
<feature type="domain" description="TonB-dependent receptor plug" evidence="11">
    <location>
        <begin position="117"/>
        <end position="223"/>
    </location>
</feature>
<dbReference type="Proteomes" id="UP000295706">
    <property type="component" value="Unassembled WGS sequence"/>
</dbReference>
<dbReference type="RefSeq" id="WP_132121396.1">
    <property type="nucleotide sequence ID" value="NZ_SMJU01000017.1"/>
</dbReference>
<dbReference type="Pfam" id="PF00593">
    <property type="entry name" value="TonB_dep_Rec_b-barrel"/>
    <property type="match status" value="1"/>
</dbReference>
<evidence type="ECO:0000259" key="10">
    <source>
        <dbReference type="Pfam" id="PF00593"/>
    </source>
</evidence>
<dbReference type="SUPFAM" id="SSF49464">
    <property type="entry name" value="Carboxypeptidase regulatory domain-like"/>
    <property type="match status" value="1"/>
</dbReference>
<accession>A0A4R4K1L6</accession>
<dbReference type="Gene3D" id="2.60.40.1120">
    <property type="entry name" value="Carboxypeptidase-like, regulatory domain"/>
    <property type="match status" value="1"/>
</dbReference>
<keyword evidence="2 8" id="KW-0813">Transport</keyword>
<dbReference type="Pfam" id="PF13715">
    <property type="entry name" value="CarbopepD_reg_2"/>
    <property type="match status" value="1"/>
</dbReference>
<comment type="subcellular location">
    <subcellularLocation>
        <location evidence="1 8">Cell outer membrane</location>
        <topology evidence="1 8">Multi-pass membrane protein</topology>
    </subcellularLocation>
</comment>
<dbReference type="GO" id="GO:0015344">
    <property type="term" value="F:siderophore uptake transmembrane transporter activity"/>
    <property type="evidence" value="ECO:0007669"/>
    <property type="project" value="TreeGrafter"/>
</dbReference>
<dbReference type="InterPro" id="IPR036942">
    <property type="entry name" value="Beta-barrel_TonB_sf"/>
</dbReference>
<dbReference type="Gene3D" id="2.170.130.10">
    <property type="entry name" value="TonB-dependent receptor, plug domain"/>
    <property type="match status" value="1"/>
</dbReference>
<dbReference type="SUPFAM" id="SSF56935">
    <property type="entry name" value="Porins"/>
    <property type="match status" value="1"/>
</dbReference>
<name>A0A4R4K1L6_9BACT</name>
<evidence type="ECO:0000256" key="6">
    <source>
        <dbReference type="ARBA" id="ARBA00023136"/>
    </source>
</evidence>
<evidence type="ECO:0000256" key="9">
    <source>
        <dbReference type="RuleBase" id="RU003357"/>
    </source>
</evidence>
<evidence type="ECO:0000259" key="11">
    <source>
        <dbReference type="Pfam" id="PF07715"/>
    </source>
</evidence>
<proteinExistence type="inferred from homology"/>
<evidence type="ECO:0000313" key="13">
    <source>
        <dbReference type="Proteomes" id="UP000295706"/>
    </source>
</evidence>
<dbReference type="GO" id="GO:0044718">
    <property type="term" value="P:siderophore transmembrane transport"/>
    <property type="evidence" value="ECO:0007669"/>
    <property type="project" value="TreeGrafter"/>
</dbReference>
<dbReference type="PANTHER" id="PTHR30069:SF36">
    <property type="entry name" value="BLL6948 PROTEIN"/>
    <property type="match status" value="1"/>
</dbReference>
<dbReference type="OrthoDB" id="99480at2"/>
<evidence type="ECO:0000256" key="1">
    <source>
        <dbReference type="ARBA" id="ARBA00004571"/>
    </source>
</evidence>
<sequence>MRKGCTTVLFLLFGVVAYAQNFPLKGIVFQGLTNKPLAGATVQLDDDPALIRTTNEVGEFVFQDIPAGSYQVQVTFIGFERVQKSVSVPQKQPVLFSLTTQSVELEEVKVHTQQAHQRQLINKIDISLRPIINSQEVLRQVPGLFIGQHAGGGKAEQIFLRGFDIDHGTDVQLTADGMPVNMVSHAHGQGYADLHFIIPELIEQVAFKKGPYSAEHGNFATAGWVDFRTRDVLDRSFVKAEIGQFDTFRVLGAVDLLSQKAKQNNQSAFLATEYNFSNSYFDSPQRFNRFNTLGKYFGKISPSTYLNASFSAFWSKWNHSGQIPDRAVESGQISHYGAIDDTEGGETSRTNVNLQFLTTTPRGHLMKNQVYYTNYTFELFSNFTFFLDDPINGDQIRQFEKRNLFGYNGSYTVQGKRSESTVGVTYRHDLTQDSELSQTLNRTQIRNRLQYGDVNEAAVGVYVDHNLTINSQLGVNIGLRYDIFTNRYEDKLGVISGRASSGIFLPKLNVYYTPNSTLQFYVNSGKGYHSNDTRVVVPQGGRQILPPAYGTDLGLNWKPFPRLYINAAAWYLWMDQEFVYVGDAGVVEPGGKTRREGVELSARYQILPVLFLDVDVNLTKPRALGEEAGQNYIPLAPTFTSIGGLTIQGKKAFSGSLRYRYMADRPANEDNSLIAKGYLISDAQLNYTRKNYVLGLTVNNLLNTKWKETQFATESRLFDEAQPVEEIHFTAGSPFFARLSFTKFF</sequence>
<organism evidence="12 13">
    <name type="scientific">Arundinibacter roseus</name>
    <dbReference type="NCBI Taxonomy" id="2070510"/>
    <lineage>
        <taxon>Bacteria</taxon>
        <taxon>Pseudomonadati</taxon>
        <taxon>Bacteroidota</taxon>
        <taxon>Cytophagia</taxon>
        <taxon>Cytophagales</taxon>
        <taxon>Spirosomataceae</taxon>
        <taxon>Arundinibacter</taxon>
    </lineage>
</organism>
<keyword evidence="5 9" id="KW-0798">TonB box</keyword>
<dbReference type="InterPro" id="IPR037066">
    <property type="entry name" value="Plug_dom_sf"/>
</dbReference>
<evidence type="ECO:0000313" key="12">
    <source>
        <dbReference type="EMBL" id="TDB60392.1"/>
    </source>
</evidence>
<keyword evidence="6 8" id="KW-0472">Membrane</keyword>
<keyword evidence="13" id="KW-1185">Reference proteome</keyword>
<evidence type="ECO:0000256" key="7">
    <source>
        <dbReference type="ARBA" id="ARBA00023237"/>
    </source>
</evidence>
<dbReference type="EMBL" id="SMJU01000017">
    <property type="protein sequence ID" value="TDB60392.1"/>
    <property type="molecule type" value="Genomic_DNA"/>
</dbReference>
<dbReference type="PANTHER" id="PTHR30069">
    <property type="entry name" value="TONB-DEPENDENT OUTER MEMBRANE RECEPTOR"/>
    <property type="match status" value="1"/>
</dbReference>
<dbReference type="Gene3D" id="2.40.170.20">
    <property type="entry name" value="TonB-dependent receptor, beta-barrel domain"/>
    <property type="match status" value="1"/>
</dbReference>
<dbReference type="AlphaFoldDB" id="A0A4R4K1L6"/>